<sequence>MGIFLQRFCQRGNIFSSFSLAAIGVATKSNEALGRSPLSIGFYVALIMATLYTIPEATGSAAITRVSNALGAGYPQATRLSVYTSMTLAPDLLWCELCLVAGHWLGNAILLKAFVTY</sequence>
<name>A0A9D5AHE5_PEA</name>
<reference evidence="1 2" key="1">
    <citation type="journal article" date="2022" name="Nat. Genet.">
        <title>Improved pea reference genome and pan-genome highlight genomic features and evolutionary characteristics.</title>
        <authorList>
            <person name="Yang T."/>
            <person name="Liu R."/>
            <person name="Luo Y."/>
            <person name="Hu S."/>
            <person name="Wang D."/>
            <person name="Wang C."/>
            <person name="Pandey M.K."/>
            <person name="Ge S."/>
            <person name="Xu Q."/>
            <person name="Li N."/>
            <person name="Li G."/>
            <person name="Huang Y."/>
            <person name="Saxena R.K."/>
            <person name="Ji Y."/>
            <person name="Li M."/>
            <person name="Yan X."/>
            <person name="He Y."/>
            <person name="Liu Y."/>
            <person name="Wang X."/>
            <person name="Xiang C."/>
            <person name="Varshney R.K."/>
            <person name="Ding H."/>
            <person name="Gao S."/>
            <person name="Zong X."/>
        </authorList>
    </citation>
    <scope>NUCLEOTIDE SEQUENCE [LARGE SCALE GENOMIC DNA]</scope>
    <source>
        <strain evidence="1 2">cv. Zhongwan 6</strain>
    </source>
</reference>
<evidence type="ECO:0000313" key="2">
    <source>
        <dbReference type="Proteomes" id="UP001058974"/>
    </source>
</evidence>
<dbReference type="Proteomes" id="UP001058974">
    <property type="component" value="Chromosome 5"/>
</dbReference>
<protein>
    <submittedName>
        <fullName evidence="1">Uncharacterized protein</fullName>
    </submittedName>
</protein>
<dbReference type="Gramene" id="Psat05G0440800-T1">
    <property type="protein sequence ID" value="KAI5408548.1"/>
    <property type="gene ID" value="KIW84_054408"/>
</dbReference>
<dbReference type="AlphaFoldDB" id="A0A9D5AHE5"/>
<accession>A0A9D5AHE5</accession>
<evidence type="ECO:0000313" key="1">
    <source>
        <dbReference type="EMBL" id="KAI5408548.1"/>
    </source>
</evidence>
<dbReference type="EMBL" id="JAMSHJ010000005">
    <property type="protein sequence ID" value="KAI5408548.1"/>
    <property type="molecule type" value="Genomic_DNA"/>
</dbReference>
<organism evidence="1 2">
    <name type="scientific">Pisum sativum</name>
    <name type="common">Garden pea</name>
    <name type="synonym">Lathyrus oleraceus</name>
    <dbReference type="NCBI Taxonomy" id="3888"/>
    <lineage>
        <taxon>Eukaryota</taxon>
        <taxon>Viridiplantae</taxon>
        <taxon>Streptophyta</taxon>
        <taxon>Embryophyta</taxon>
        <taxon>Tracheophyta</taxon>
        <taxon>Spermatophyta</taxon>
        <taxon>Magnoliopsida</taxon>
        <taxon>eudicotyledons</taxon>
        <taxon>Gunneridae</taxon>
        <taxon>Pentapetalae</taxon>
        <taxon>rosids</taxon>
        <taxon>fabids</taxon>
        <taxon>Fabales</taxon>
        <taxon>Fabaceae</taxon>
        <taxon>Papilionoideae</taxon>
        <taxon>50 kb inversion clade</taxon>
        <taxon>NPAAA clade</taxon>
        <taxon>Hologalegina</taxon>
        <taxon>IRL clade</taxon>
        <taxon>Fabeae</taxon>
        <taxon>Lathyrus</taxon>
    </lineage>
</organism>
<comment type="caution">
    <text evidence="1">The sequence shown here is derived from an EMBL/GenBank/DDBJ whole genome shotgun (WGS) entry which is preliminary data.</text>
</comment>
<keyword evidence="2" id="KW-1185">Reference proteome</keyword>
<gene>
    <name evidence="1" type="ORF">KIW84_054408</name>
</gene>
<proteinExistence type="predicted"/>